<name>A0A4Q9N782_9APHY</name>
<dbReference type="OrthoDB" id="3364132at2759"/>
<dbReference type="Pfam" id="PF25534">
    <property type="entry name" value="DUF7918"/>
    <property type="match status" value="1"/>
</dbReference>
<organism evidence="2">
    <name type="scientific">Dichomitus squalens</name>
    <dbReference type="NCBI Taxonomy" id="114155"/>
    <lineage>
        <taxon>Eukaryota</taxon>
        <taxon>Fungi</taxon>
        <taxon>Dikarya</taxon>
        <taxon>Basidiomycota</taxon>
        <taxon>Agaricomycotina</taxon>
        <taxon>Agaricomycetes</taxon>
        <taxon>Polyporales</taxon>
        <taxon>Polyporaceae</taxon>
        <taxon>Dichomitus</taxon>
    </lineage>
</organism>
<reference evidence="2" key="1">
    <citation type="submission" date="2019-01" db="EMBL/GenBank/DDBJ databases">
        <title>Draft genome sequences of three monokaryotic isolates of the white-rot basidiomycete fungus Dichomitus squalens.</title>
        <authorList>
            <consortium name="DOE Joint Genome Institute"/>
            <person name="Lopez S.C."/>
            <person name="Andreopoulos B."/>
            <person name="Pangilinan J."/>
            <person name="Lipzen A."/>
            <person name="Riley R."/>
            <person name="Ahrendt S."/>
            <person name="Ng V."/>
            <person name="Barry K."/>
            <person name="Daum C."/>
            <person name="Grigoriev I.V."/>
            <person name="Hilden K.S."/>
            <person name="Makela M.R."/>
            <person name="de Vries R.P."/>
        </authorList>
    </citation>
    <scope>NUCLEOTIDE SEQUENCE [LARGE SCALE GENOMIC DNA]</scope>
    <source>
        <strain evidence="2">OM18370.1</strain>
    </source>
</reference>
<evidence type="ECO:0000259" key="1">
    <source>
        <dbReference type="Pfam" id="PF25534"/>
    </source>
</evidence>
<accession>A0A4Q9N782</accession>
<protein>
    <recommendedName>
        <fullName evidence="1">DUF7918 domain-containing protein</fullName>
    </recommendedName>
</protein>
<dbReference type="AlphaFoldDB" id="A0A4Q9N782"/>
<dbReference type="EMBL" id="ML143386">
    <property type="protein sequence ID" value="TBU35977.1"/>
    <property type="molecule type" value="Genomic_DNA"/>
</dbReference>
<proteinExistence type="predicted"/>
<sequence length="186" mass="20633">MPLSVKGYTAHICCDGKELEQYDVQQEDERTMTCWTPSEAGKAFSVHWGDPYSTTMQVIVCVDGRVVLRRGQEGKRTGVFSKLTDRPGRIRAVEFSHLVLTDDETVASASSTSLQKLGVIEVEMRKVKSFCEGEDYYSVGEVLEIGPVHEKSKKAVAHAVSLVPLPCLRQICARRPVVTCKAREAN</sequence>
<gene>
    <name evidence="2" type="ORF">BD311DRAFT_773011</name>
</gene>
<dbReference type="Proteomes" id="UP000292957">
    <property type="component" value="Unassembled WGS sequence"/>
</dbReference>
<evidence type="ECO:0000313" key="2">
    <source>
        <dbReference type="EMBL" id="TBU35977.1"/>
    </source>
</evidence>
<feature type="domain" description="DUF7918" evidence="1">
    <location>
        <begin position="8"/>
        <end position="164"/>
    </location>
</feature>
<dbReference type="InterPro" id="IPR057678">
    <property type="entry name" value="DUF7918"/>
</dbReference>